<feature type="signal peptide" evidence="1">
    <location>
        <begin position="1"/>
        <end position="20"/>
    </location>
</feature>
<evidence type="ECO:0000256" key="1">
    <source>
        <dbReference type="SAM" id="SignalP"/>
    </source>
</evidence>
<keyword evidence="1" id="KW-0732">Signal</keyword>
<dbReference type="AlphaFoldDB" id="A0A0N1FLA1"/>
<evidence type="ECO:0000313" key="3">
    <source>
        <dbReference type="Proteomes" id="UP000037822"/>
    </source>
</evidence>
<dbReference type="InterPro" id="IPR036374">
    <property type="entry name" value="OxRdtase_Mopterin-bd_sf"/>
</dbReference>
<protein>
    <recommendedName>
        <fullName evidence="4">Oxidoreductase molybdopterin-binding domain-containing protein</fullName>
    </recommendedName>
</protein>
<sequence>MKCIVAACLALFGVASLAVAAEIPPPKAAVILTVSGKIANSNSAAGVALDAAMLDALPAKTTIADTPWYPAKTRFEGPLGSALLDLVGATGTMLRVTALNDYVVEIPVADFRKWPVILATKIDGKPISVREKGPIFVIYPFDQEPSLYNELYFGRSAWQLKSIEVR</sequence>
<keyword evidence="3" id="KW-1185">Reference proteome</keyword>
<name>A0A0N1FLA1_9HYPH</name>
<evidence type="ECO:0008006" key="4">
    <source>
        <dbReference type="Google" id="ProtNLM"/>
    </source>
</evidence>
<organism evidence="2 3">
    <name type="scientific">Bosea vaviloviae</name>
    <dbReference type="NCBI Taxonomy" id="1526658"/>
    <lineage>
        <taxon>Bacteria</taxon>
        <taxon>Pseudomonadati</taxon>
        <taxon>Pseudomonadota</taxon>
        <taxon>Alphaproteobacteria</taxon>
        <taxon>Hyphomicrobiales</taxon>
        <taxon>Boseaceae</taxon>
        <taxon>Bosea</taxon>
    </lineage>
</organism>
<proteinExistence type="predicted"/>
<dbReference type="Gene3D" id="3.90.420.10">
    <property type="entry name" value="Oxidoreductase, molybdopterin-binding domain"/>
    <property type="match status" value="1"/>
</dbReference>
<gene>
    <name evidence="2" type="ORF">AE618_01375</name>
</gene>
<dbReference type="EMBL" id="LGSZ01000009">
    <property type="protein sequence ID" value="KPH83076.1"/>
    <property type="molecule type" value="Genomic_DNA"/>
</dbReference>
<accession>A0A0N1FLA1</accession>
<dbReference type="SUPFAM" id="SSF56524">
    <property type="entry name" value="Oxidoreductase molybdopterin-binding domain"/>
    <property type="match status" value="1"/>
</dbReference>
<dbReference type="Proteomes" id="UP000037822">
    <property type="component" value="Unassembled WGS sequence"/>
</dbReference>
<evidence type="ECO:0000313" key="2">
    <source>
        <dbReference type="EMBL" id="KPH83076.1"/>
    </source>
</evidence>
<comment type="caution">
    <text evidence="2">The sequence shown here is derived from an EMBL/GenBank/DDBJ whole genome shotgun (WGS) entry which is preliminary data.</text>
</comment>
<dbReference type="PATRIC" id="fig|1526658.3.peg.5201"/>
<feature type="chain" id="PRO_5005871360" description="Oxidoreductase molybdopterin-binding domain-containing protein" evidence="1">
    <location>
        <begin position="21"/>
        <end position="166"/>
    </location>
</feature>
<reference evidence="2 3" key="1">
    <citation type="submission" date="2015-07" db="EMBL/GenBank/DDBJ databases">
        <title>Whole genome sequencing of Bosea vaviloviae isolated from cave pool.</title>
        <authorList>
            <person name="Tan N.E.H."/>
            <person name="Lee Y.P."/>
            <person name="Gan H.M."/>
            <person name="Barton H."/>
            <person name="Savka M.A."/>
        </authorList>
    </citation>
    <scope>NUCLEOTIDE SEQUENCE [LARGE SCALE GENOMIC DNA]</scope>
    <source>
        <strain evidence="2 3">SD260</strain>
    </source>
</reference>
<dbReference type="OrthoDB" id="9798763at2"/>